<comment type="caution">
    <text evidence="3">The sequence shown here is derived from an EMBL/GenBank/DDBJ whole genome shotgun (WGS) entry which is preliminary data.</text>
</comment>
<accession>A0A8H6MSS2</accession>
<feature type="compositionally biased region" description="Acidic residues" evidence="1">
    <location>
        <begin position="280"/>
        <end position="293"/>
    </location>
</feature>
<evidence type="ECO:0000313" key="3">
    <source>
        <dbReference type="EMBL" id="KAF6807812.1"/>
    </source>
</evidence>
<dbReference type="Pfam" id="PF20183">
    <property type="entry name" value="DUF6546"/>
    <property type="match status" value="1"/>
</dbReference>
<keyword evidence="4" id="KW-1185">Reference proteome</keyword>
<proteinExistence type="predicted"/>
<dbReference type="InterPro" id="IPR046676">
    <property type="entry name" value="DUF6546"/>
</dbReference>
<sequence length="544" mass="61600">MATWNGLPTELRGLILEHLAHSAVAERRSKSSKGRGTRHDMGSYSVVCRQWQGFMEKINFSSLEINSVKDLSRFDELLQDPRRRSLLRRLSLRVELPRYASKLAKIPENDAEQNANEVAFTQGIWNLFDILSKWTPQASGDIELELSAYSPSDKAKLFGEEGLDQDGNSRFFDHDLDFSFITAGCEQVGRHGLPEVSVVSSCHVLRRNHRNFSSRSLLTIFCSLPRLKEVRYEPWHQVDMEAQLEVDSDYARNLPFWPSHIKRISIFEHFDAFNDSVNNEWEDADTSSDEGGDPGEAVVTNGDDDAPANVELLNDLTEAIDQVSRSACPSLGYNLGWLSVQTEEMAVSNVTDAMDFFSGVMSMKNRTPTWEHLRRLTLTSHTMIAGIGPEHVNAVLLLGAKAAKHMPSLQMMELYKVDQFGAAVFRYTADMRSTTASWESTWEFRAEPIVREYWAEVARKHTSHELEFLPEVLLGEYQGPFTFINENLKSKDLVLHPTSLEDMLSKKMDKCQACHGFCAHPKTGVDEWTYEGTYEDGAEAHAFA</sequence>
<dbReference type="EMBL" id="WIGN01000129">
    <property type="protein sequence ID" value="KAF6807812.1"/>
    <property type="molecule type" value="Genomic_DNA"/>
</dbReference>
<feature type="region of interest" description="Disordered" evidence="1">
    <location>
        <begin position="280"/>
        <end position="304"/>
    </location>
</feature>
<evidence type="ECO:0000313" key="4">
    <source>
        <dbReference type="Proteomes" id="UP000652219"/>
    </source>
</evidence>
<organism evidence="3 4">
    <name type="scientific">Colletotrichum sojae</name>
    <dbReference type="NCBI Taxonomy" id="2175907"/>
    <lineage>
        <taxon>Eukaryota</taxon>
        <taxon>Fungi</taxon>
        <taxon>Dikarya</taxon>
        <taxon>Ascomycota</taxon>
        <taxon>Pezizomycotina</taxon>
        <taxon>Sordariomycetes</taxon>
        <taxon>Hypocreomycetidae</taxon>
        <taxon>Glomerellales</taxon>
        <taxon>Glomerellaceae</taxon>
        <taxon>Colletotrichum</taxon>
        <taxon>Colletotrichum orchidearum species complex</taxon>
    </lineage>
</organism>
<gene>
    <name evidence="3" type="ORF">CSOJ01_07934</name>
</gene>
<name>A0A8H6MSS2_9PEZI</name>
<protein>
    <recommendedName>
        <fullName evidence="2">DUF6546 domain-containing protein</fullName>
    </recommendedName>
</protein>
<dbReference type="AlphaFoldDB" id="A0A8H6MSS2"/>
<reference evidence="3 4" key="1">
    <citation type="journal article" date="2020" name="Phytopathology">
        <title>Genome Sequence Resources of Colletotrichum truncatum, C. plurivorum, C. musicola, and C. sojae: Four Species Pathogenic to Soybean (Glycine max).</title>
        <authorList>
            <person name="Rogerio F."/>
            <person name="Boufleur T.R."/>
            <person name="Ciampi-Guillardi M."/>
            <person name="Sukno S.A."/>
            <person name="Thon M.R."/>
            <person name="Massola Junior N.S."/>
            <person name="Baroncelli R."/>
        </authorList>
    </citation>
    <scope>NUCLEOTIDE SEQUENCE [LARGE SCALE GENOMIC DNA]</scope>
    <source>
        <strain evidence="3 4">LFN0009</strain>
    </source>
</reference>
<dbReference type="Proteomes" id="UP000652219">
    <property type="component" value="Unassembled WGS sequence"/>
</dbReference>
<evidence type="ECO:0000259" key="2">
    <source>
        <dbReference type="Pfam" id="PF20183"/>
    </source>
</evidence>
<evidence type="ECO:0000256" key="1">
    <source>
        <dbReference type="SAM" id="MobiDB-lite"/>
    </source>
</evidence>
<feature type="domain" description="DUF6546" evidence="2">
    <location>
        <begin position="258"/>
        <end position="496"/>
    </location>
</feature>